<evidence type="ECO:0000256" key="1">
    <source>
        <dbReference type="SAM" id="MobiDB-lite"/>
    </source>
</evidence>
<dbReference type="AlphaFoldDB" id="F1YDY3"/>
<gene>
    <name evidence="2" type="ORF">SCNU_01815</name>
</gene>
<name>F1YDY3_9ACTN</name>
<reference evidence="2 3" key="1">
    <citation type="journal article" date="2011" name="J. Bacteriol.">
        <title>Draft Genome Sequence of Gordonia neofelifaecis NRRL B-59395, a Cholesterol-Degrading Actinomycete.</title>
        <authorList>
            <person name="Ge F."/>
            <person name="Li W."/>
            <person name="Chen G."/>
            <person name="Liu Y."/>
            <person name="Zhang G."/>
            <person name="Yong B."/>
            <person name="Wang Q."/>
            <person name="Wang N."/>
            <person name="Huang Z."/>
            <person name="Li W."/>
            <person name="Wang J."/>
            <person name="Wu C."/>
            <person name="Xie Q."/>
            <person name="Liu G."/>
        </authorList>
    </citation>
    <scope>NUCLEOTIDE SEQUENCE [LARGE SCALE GENOMIC DNA]</scope>
    <source>
        <strain evidence="2 3">NRRL B-59395</strain>
    </source>
</reference>
<dbReference type="eggNOG" id="COG5646">
    <property type="taxonomic scope" value="Bacteria"/>
</dbReference>
<dbReference type="Proteomes" id="UP000035065">
    <property type="component" value="Unassembled WGS sequence"/>
</dbReference>
<comment type="caution">
    <text evidence="2">The sequence shown here is derived from an EMBL/GenBank/DDBJ whole genome shotgun (WGS) entry which is preliminary data.</text>
</comment>
<protein>
    <recommendedName>
        <fullName evidence="4">YdhG-like domain-containing protein</fullName>
    </recommendedName>
</protein>
<evidence type="ECO:0008006" key="4">
    <source>
        <dbReference type="Google" id="ProtNLM"/>
    </source>
</evidence>
<dbReference type="RefSeq" id="WP_009677638.1">
    <property type="nucleotide sequence ID" value="NZ_AEUD01000001.1"/>
</dbReference>
<accession>F1YDY3</accession>
<dbReference type="OrthoDB" id="32458at2"/>
<evidence type="ECO:0000313" key="3">
    <source>
        <dbReference type="Proteomes" id="UP000035065"/>
    </source>
</evidence>
<organism evidence="2 3">
    <name type="scientific">Gordonia neofelifaecis NRRL B-59395</name>
    <dbReference type="NCBI Taxonomy" id="644548"/>
    <lineage>
        <taxon>Bacteria</taxon>
        <taxon>Bacillati</taxon>
        <taxon>Actinomycetota</taxon>
        <taxon>Actinomycetes</taxon>
        <taxon>Mycobacteriales</taxon>
        <taxon>Gordoniaceae</taxon>
        <taxon>Gordonia</taxon>
    </lineage>
</organism>
<proteinExistence type="predicted"/>
<evidence type="ECO:0000313" key="2">
    <source>
        <dbReference type="EMBL" id="EGD57073.1"/>
    </source>
</evidence>
<dbReference type="EMBL" id="AEUD01000001">
    <property type="protein sequence ID" value="EGD57073.1"/>
    <property type="molecule type" value="Genomic_DNA"/>
</dbReference>
<dbReference type="SUPFAM" id="SSF159888">
    <property type="entry name" value="YdhG-like"/>
    <property type="match status" value="1"/>
</dbReference>
<sequence>MTMSGPGFSDQERAAMQQRAAELKATKGVKGAAKRAREYDACLAAIGELTGTDRTIAERLHVIVSEEAPELNAKTWYGFPSYARGDDVIVFFQPASKFDSRYGTIGFNDGATLDDGEFWATSFAVVDMTAEAEEHFRKLVRKANAPVG</sequence>
<feature type="region of interest" description="Disordered" evidence="1">
    <location>
        <begin position="1"/>
        <end position="21"/>
    </location>
</feature>
<keyword evidence="3" id="KW-1185">Reference proteome</keyword>